<dbReference type="InterPro" id="IPR051094">
    <property type="entry name" value="Diverse_Catalytic_Enzymes"/>
</dbReference>
<dbReference type="EC" id="3.6.1.41" evidence="1"/>
<protein>
    <recommendedName>
        <fullName evidence="1">bis(5'-nucleosyl)-tetraphosphatase (symmetrical)</fullName>
        <ecNumber evidence="1">3.6.1.41</ecNumber>
    </recommendedName>
</protein>
<gene>
    <name evidence="8" type="primary">yqeK</name>
    <name evidence="8" type="ORF">IAC50_06300</name>
</gene>
<comment type="caution">
    <text evidence="8">The sequence shown here is derived from an EMBL/GenBank/DDBJ whole genome shotgun (WGS) entry which is preliminary data.</text>
</comment>
<evidence type="ECO:0000313" key="9">
    <source>
        <dbReference type="Proteomes" id="UP000824090"/>
    </source>
</evidence>
<keyword evidence="3" id="KW-0547">Nucleotide-binding</keyword>
<evidence type="ECO:0000259" key="7">
    <source>
        <dbReference type="PROSITE" id="PS51831"/>
    </source>
</evidence>
<dbReference type="InterPro" id="IPR006675">
    <property type="entry name" value="HDIG_dom"/>
</dbReference>
<dbReference type="Gene3D" id="1.10.3210.10">
    <property type="entry name" value="Hypothetical protein af1432"/>
    <property type="match status" value="1"/>
</dbReference>
<organism evidence="8 9">
    <name type="scientific">Candidatus Allocopromorpha excrementigallinarum</name>
    <dbReference type="NCBI Taxonomy" id="2840742"/>
    <lineage>
        <taxon>Bacteria</taxon>
        <taxon>Bacillati</taxon>
        <taxon>Bacillota</taxon>
        <taxon>Clostridia</taxon>
        <taxon>Eubacteriales</taxon>
        <taxon>Eubacteriaceae</taxon>
        <taxon>Eubacteriaceae incertae sedis</taxon>
        <taxon>Candidatus Allocopromorpha</taxon>
    </lineage>
</organism>
<dbReference type="InterPro" id="IPR005249">
    <property type="entry name" value="YqeK"/>
</dbReference>
<dbReference type="Proteomes" id="UP000824090">
    <property type="component" value="Unassembled WGS sequence"/>
</dbReference>
<dbReference type="AlphaFoldDB" id="A0A9D1I1L4"/>
<keyword evidence="2" id="KW-0479">Metal-binding</keyword>
<comment type="catalytic activity">
    <reaction evidence="6">
        <text>P(1),P(4)-bis(5'-adenosyl) tetraphosphate + H2O = 2 ADP + 2 H(+)</text>
        <dbReference type="Rhea" id="RHEA:24252"/>
        <dbReference type="ChEBI" id="CHEBI:15377"/>
        <dbReference type="ChEBI" id="CHEBI:15378"/>
        <dbReference type="ChEBI" id="CHEBI:58141"/>
        <dbReference type="ChEBI" id="CHEBI:456216"/>
        <dbReference type="EC" id="3.6.1.41"/>
    </reaction>
</comment>
<dbReference type="GO" id="GO:0000166">
    <property type="term" value="F:nucleotide binding"/>
    <property type="evidence" value="ECO:0007669"/>
    <property type="project" value="UniProtKB-KW"/>
</dbReference>
<dbReference type="NCBIfam" id="TIGR00488">
    <property type="entry name" value="bis(5'-nucleosyl)-tetraphosphatase (symmetrical) YqeK"/>
    <property type="match status" value="1"/>
</dbReference>
<evidence type="ECO:0000313" key="8">
    <source>
        <dbReference type="EMBL" id="HIU26082.1"/>
    </source>
</evidence>
<dbReference type="NCBIfam" id="TIGR00277">
    <property type="entry name" value="HDIG"/>
    <property type="match status" value="1"/>
</dbReference>
<dbReference type="EMBL" id="DVMP01000117">
    <property type="protein sequence ID" value="HIU26082.1"/>
    <property type="molecule type" value="Genomic_DNA"/>
</dbReference>
<feature type="domain" description="HD" evidence="7">
    <location>
        <begin position="25"/>
        <end position="138"/>
    </location>
</feature>
<dbReference type="InterPro" id="IPR003607">
    <property type="entry name" value="HD/PDEase_dom"/>
</dbReference>
<dbReference type="InterPro" id="IPR006674">
    <property type="entry name" value="HD_domain"/>
</dbReference>
<dbReference type="CDD" id="cd00077">
    <property type="entry name" value="HDc"/>
    <property type="match status" value="1"/>
</dbReference>
<keyword evidence="5" id="KW-0408">Iron</keyword>
<name>A0A9D1I1L4_9FIRM</name>
<keyword evidence="4 8" id="KW-0378">Hydrolase</keyword>
<dbReference type="GO" id="GO:0046872">
    <property type="term" value="F:metal ion binding"/>
    <property type="evidence" value="ECO:0007669"/>
    <property type="project" value="UniProtKB-KW"/>
</dbReference>
<accession>A0A9D1I1L4</accession>
<reference evidence="8" key="1">
    <citation type="submission" date="2020-10" db="EMBL/GenBank/DDBJ databases">
        <authorList>
            <person name="Gilroy R."/>
        </authorList>
    </citation>
    <scope>NUCLEOTIDE SEQUENCE</scope>
    <source>
        <strain evidence="8">ChiHcec3-6078</strain>
    </source>
</reference>
<sequence length="194" mass="22202">MLNEDYGRLKERIKSYIEKNLKEKRLRHTLAVEKEAARLAERYGESAEKAGLAALFHDMFRSAPTSVLNMYIERLGLPSELKDNPNLAHGKIAAEIMKRDYGIEDEDLINAVAYHTTGRRGMSKLEKIIFLADAIEPGRDYPSVEETRRLALCDLDRACLSSLERTIEYVRSQGKYLDPDTIDARDDLKEKLNL</sequence>
<dbReference type="Pfam" id="PF01966">
    <property type="entry name" value="HD"/>
    <property type="match status" value="1"/>
</dbReference>
<evidence type="ECO:0000256" key="1">
    <source>
        <dbReference type="ARBA" id="ARBA00012506"/>
    </source>
</evidence>
<evidence type="ECO:0000256" key="3">
    <source>
        <dbReference type="ARBA" id="ARBA00022741"/>
    </source>
</evidence>
<dbReference type="PROSITE" id="PS51831">
    <property type="entry name" value="HD"/>
    <property type="match status" value="1"/>
</dbReference>
<dbReference type="PANTHER" id="PTHR35795">
    <property type="entry name" value="SLR1885 PROTEIN"/>
    <property type="match status" value="1"/>
</dbReference>
<reference evidence="8" key="2">
    <citation type="journal article" date="2021" name="PeerJ">
        <title>Extensive microbial diversity within the chicken gut microbiome revealed by metagenomics and culture.</title>
        <authorList>
            <person name="Gilroy R."/>
            <person name="Ravi A."/>
            <person name="Getino M."/>
            <person name="Pursley I."/>
            <person name="Horton D.L."/>
            <person name="Alikhan N.F."/>
            <person name="Baker D."/>
            <person name="Gharbi K."/>
            <person name="Hall N."/>
            <person name="Watson M."/>
            <person name="Adriaenssens E.M."/>
            <person name="Foster-Nyarko E."/>
            <person name="Jarju S."/>
            <person name="Secka A."/>
            <person name="Antonio M."/>
            <person name="Oren A."/>
            <person name="Chaudhuri R.R."/>
            <person name="La Ragione R."/>
            <person name="Hildebrand F."/>
            <person name="Pallen M.J."/>
        </authorList>
    </citation>
    <scope>NUCLEOTIDE SEQUENCE</scope>
    <source>
        <strain evidence="8">ChiHcec3-6078</strain>
    </source>
</reference>
<dbReference type="SMART" id="SM00471">
    <property type="entry name" value="HDc"/>
    <property type="match status" value="1"/>
</dbReference>
<proteinExistence type="predicted"/>
<evidence type="ECO:0000256" key="4">
    <source>
        <dbReference type="ARBA" id="ARBA00022801"/>
    </source>
</evidence>
<evidence type="ECO:0000256" key="6">
    <source>
        <dbReference type="ARBA" id="ARBA00049417"/>
    </source>
</evidence>
<dbReference type="PANTHER" id="PTHR35795:SF1">
    <property type="entry name" value="BIS(5'-NUCLEOSYL)-TETRAPHOSPHATASE, SYMMETRICAL"/>
    <property type="match status" value="1"/>
</dbReference>
<dbReference type="GO" id="GO:0008803">
    <property type="term" value="F:bis(5'-nucleosyl)-tetraphosphatase (symmetrical) activity"/>
    <property type="evidence" value="ECO:0007669"/>
    <property type="project" value="UniProtKB-EC"/>
</dbReference>
<evidence type="ECO:0000256" key="5">
    <source>
        <dbReference type="ARBA" id="ARBA00023004"/>
    </source>
</evidence>
<dbReference type="SUPFAM" id="SSF109604">
    <property type="entry name" value="HD-domain/PDEase-like"/>
    <property type="match status" value="1"/>
</dbReference>
<evidence type="ECO:0000256" key="2">
    <source>
        <dbReference type="ARBA" id="ARBA00022723"/>
    </source>
</evidence>